<dbReference type="EMBL" id="AP022870">
    <property type="protein sequence ID" value="BCB79163.1"/>
    <property type="molecule type" value="Genomic_DNA"/>
</dbReference>
<protein>
    <submittedName>
        <fullName evidence="1">Uncharacterized protein</fullName>
    </submittedName>
</protein>
<sequence>MGDMRDKTLERPHRPTLTVAQLPCGCGMVRAVQQAVAVNGEQQRLRGLTPPA</sequence>
<dbReference type="AlphaFoldDB" id="A0A6F8XZC6"/>
<evidence type="ECO:0000313" key="1">
    <source>
        <dbReference type="EMBL" id="BCB79163.1"/>
    </source>
</evidence>
<dbReference type="KEGG" id="pfla:Pflav_055730"/>
<evidence type="ECO:0000313" key="2">
    <source>
        <dbReference type="Proteomes" id="UP000502508"/>
    </source>
</evidence>
<organism evidence="1 2">
    <name type="scientific">Phytohabitans flavus</name>
    <dbReference type="NCBI Taxonomy" id="1076124"/>
    <lineage>
        <taxon>Bacteria</taxon>
        <taxon>Bacillati</taxon>
        <taxon>Actinomycetota</taxon>
        <taxon>Actinomycetes</taxon>
        <taxon>Micromonosporales</taxon>
        <taxon>Micromonosporaceae</taxon>
    </lineage>
</organism>
<dbReference type="Proteomes" id="UP000502508">
    <property type="component" value="Chromosome"/>
</dbReference>
<reference evidence="1 2" key="1">
    <citation type="submission" date="2020-03" db="EMBL/GenBank/DDBJ databases">
        <title>Whole genome shotgun sequence of Phytohabitans flavus NBRC 107702.</title>
        <authorList>
            <person name="Komaki H."/>
            <person name="Tamura T."/>
        </authorList>
    </citation>
    <scope>NUCLEOTIDE SEQUENCE [LARGE SCALE GENOMIC DNA]</scope>
    <source>
        <strain evidence="1 2">NBRC 107702</strain>
    </source>
</reference>
<proteinExistence type="predicted"/>
<accession>A0A6F8XZC6</accession>
<gene>
    <name evidence="1" type="ORF">Pflav_055730</name>
</gene>
<name>A0A6F8XZC6_9ACTN</name>
<keyword evidence="2" id="KW-1185">Reference proteome</keyword>
<reference evidence="1 2" key="2">
    <citation type="submission" date="2020-03" db="EMBL/GenBank/DDBJ databases">
        <authorList>
            <person name="Ichikawa N."/>
            <person name="Kimura A."/>
            <person name="Kitahashi Y."/>
            <person name="Uohara A."/>
        </authorList>
    </citation>
    <scope>NUCLEOTIDE SEQUENCE [LARGE SCALE GENOMIC DNA]</scope>
    <source>
        <strain evidence="1 2">NBRC 107702</strain>
    </source>
</reference>